<organism evidence="8 10">
    <name type="scientific">Oleiagrimonas soli</name>
    <dbReference type="NCBI Taxonomy" id="1543381"/>
    <lineage>
        <taxon>Bacteria</taxon>
        <taxon>Pseudomonadati</taxon>
        <taxon>Pseudomonadota</taxon>
        <taxon>Gammaproteobacteria</taxon>
        <taxon>Lysobacterales</taxon>
        <taxon>Rhodanobacteraceae</taxon>
        <taxon>Oleiagrimonas</taxon>
    </lineage>
</organism>
<dbReference type="HOGENOM" id="CLU_038944_7_0_6"/>
<evidence type="ECO:0000313" key="10">
    <source>
        <dbReference type="Proteomes" id="UP000029708"/>
    </source>
</evidence>
<comment type="caution">
    <text evidence="8">The sequence shown here is derived from an EMBL/GenBank/DDBJ whole genome shotgun (WGS) entry which is preliminary data.</text>
</comment>
<dbReference type="RefSeq" id="WP_043102150.1">
    <property type="nucleotide sequence ID" value="NZ_JACHET010000001.1"/>
</dbReference>
<feature type="transmembrane region" description="Helical" evidence="6">
    <location>
        <begin position="89"/>
        <end position="110"/>
    </location>
</feature>
<dbReference type="AlphaFoldDB" id="A0A099CTN9"/>
<comment type="similarity">
    <text evidence="6">Belongs to the TVP38/TMEM64 family.</text>
</comment>
<gene>
    <name evidence="9" type="ORF">HNQ86_002829</name>
    <name evidence="8" type="ORF">LF63_0112090</name>
</gene>
<evidence type="ECO:0000256" key="5">
    <source>
        <dbReference type="ARBA" id="ARBA00023136"/>
    </source>
</evidence>
<evidence type="ECO:0000256" key="3">
    <source>
        <dbReference type="ARBA" id="ARBA00022692"/>
    </source>
</evidence>
<sequence>MKRLRAMLPLLLLLTTGVVLLAGGMGSYLAPDRLAQEHAVLLDAVQAHPWLSRLAYVGLLTLVTSTGVPGSLLVIIAGGLVFGEVEGTLLSALGLLLGSLLLFLASRYAFGCGRKPAPGLVERLRHGYAQHPVNYTFFLRFVPVFPFGAVTVTLAWLRCPMWLFLLSSFLGGSIMLIFETAIGADLGRNLAAGRTMGWQLLLDPHMLLPLGALALLAVLPVLIRRRQRHGGHSDADDSR</sequence>
<keyword evidence="5 6" id="KW-0472">Membrane</keyword>
<feature type="domain" description="VTT" evidence="7">
    <location>
        <begin position="68"/>
        <end position="184"/>
    </location>
</feature>
<dbReference type="GO" id="GO:0005886">
    <property type="term" value="C:plasma membrane"/>
    <property type="evidence" value="ECO:0007669"/>
    <property type="project" value="UniProtKB-SubCell"/>
</dbReference>
<evidence type="ECO:0000313" key="11">
    <source>
        <dbReference type="Proteomes" id="UP000560000"/>
    </source>
</evidence>
<evidence type="ECO:0000313" key="8">
    <source>
        <dbReference type="EMBL" id="KGI77006.1"/>
    </source>
</evidence>
<dbReference type="PANTHER" id="PTHR12677:SF59">
    <property type="entry name" value="GOLGI APPARATUS MEMBRANE PROTEIN TVP38-RELATED"/>
    <property type="match status" value="1"/>
</dbReference>
<keyword evidence="4 6" id="KW-1133">Transmembrane helix</keyword>
<feature type="transmembrane region" description="Helical" evidence="6">
    <location>
        <begin position="164"/>
        <end position="184"/>
    </location>
</feature>
<evidence type="ECO:0000256" key="2">
    <source>
        <dbReference type="ARBA" id="ARBA00022475"/>
    </source>
</evidence>
<name>A0A099CTN9_9GAMM</name>
<keyword evidence="3 6" id="KW-0812">Transmembrane</keyword>
<feature type="transmembrane region" description="Helical" evidence="6">
    <location>
        <begin position="204"/>
        <end position="223"/>
    </location>
</feature>
<dbReference type="OrthoDB" id="9779114at2"/>
<dbReference type="InterPro" id="IPR015414">
    <property type="entry name" value="TMEM64"/>
</dbReference>
<comment type="subcellular location">
    <subcellularLocation>
        <location evidence="1 6">Cell membrane</location>
        <topology evidence="1 6">Multi-pass membrane protein</topology>
    </subcellularLocation>
</comment>
<reference evidence="9 11" key="2">
    <citation type="submission" date="2020-08" db="EMBL/GenBank/DDBJ databases">
        <title>Genomic Encyclopedia of Type Strains, Phase IV (KMG-IV): sequencing the most valuable type-strain genomes for metagenomic binning, comparative biology and taxonomic classification.</title>
        <authorList>
            <person name="Goeker M."/>
        </authorList>
    </citation>
    <scope>NUCLEOTIDE SEQUENCE [LARGE SCALE GENOMIC DNA]</scope>
    <source>
        <strain evidence="9 11">DSM 107085</strain>
    </source>
</reference>
<reference evidence="8 10" key="1">
    <citation type="submission" date="2014-09" db="EMBL/GenBank/DDBJ databases">
        <title>Xanthomonadaceae 3.5X direct submission.</title>
        <authorList>
            <person name="Fang T."/>
            <person name="Wang H."/>
        </authorList>
    </citation>
    <scope>NUCLEOTIDE SEQUENCE [LARGE SCALE GENOMIC DNA]</scope>
    <source>
        <strain evidence="8 10">3.5X</strain>
    </source>
</reference>
<dbReference type="Proteomes" id="UP000560000">
    <property type="component" value="Unassembled WGS sequence"/>
</dbReference>
<evidence type="ECO:0000259" key="7">
    <source>
        <dbReference type="Pfam" id="PF09335"/>
    </source>
</evidence>
<dbReference type="Pfam" id="PF09335">
    <property type="entry name" value="VTT_dom"/>
    <property type="match status" value="1"/>
</dbReference>
<evidence type="ECO:0000256" key="6">
    <source>
        <dbReference type="RuleBase" id="RU366058"/>
    </source>
</evidence>
<keyword evidence="2 6" id="KW-1003">Cell membrane</keyword>
<dbReference type="Proteomes" id="UP000029708">
    <property type="component" value="Unassembled WGS sequence"/>
</dbReference>
<evidence type="ECO:0000256" key="1">
    <source>
        <dbReference type="ARBA" id="ARBA00004651"/>
    </source>
</evidence>
<feature type="transmembrane region" description="Helical" evidence="6">
    <location>
        <begin position="50"/>
        <end position="82"/>
    </location>
</feature>
<dbReference type="STRING" id="1543381.LF63_0112090"/>
<evidence type="ECO:0000256" key="4">
    <source>
        <dbReference type="ARBA" id="ARBA00022989"/>
    </source>
</evidence>
<accession>A0A099CTN9</accession>
<evidence type="ECO:0000313" key="9">
    <source>
        <dbReference type="EMBL" id="MBB6185484.1"/>
    </source>
</evidence>
<protein>
    <recommendedName>
        <fullName evidence="6">TVP38/TMEM64 family membrane protein</fullName>
    </recommendedName>
</protein>
<proteinExistence type="inferred from homology"/>
<keyword evidence="10" id="KW-1185">Reference proteome</keyword>
<dbReference type="PANTHER" id="PTHR12677">
    <property type="entry name" value="GOLGI APPARATUS MEMBRANE PROTEIN TVP38-RELATED"/>
    <property type="match status" value="1"/>
</dbReference>
<dbReference type="EMBL" id="JACHET010000001">
    <property type="protein sequence ID" value="MBB6185484.1"/>
    <property type="molecule type" value="Genomic_DNA"/>
</dbReference>
<dbReference type="InterPro" id="IPR032816">
    <property type="entry name" value="VTT_dom"/>
</dbReference>
<dbReference type="EMBL" id="JROI01000014">
    <property type="protein sequence ID" value="KGI77006.1"/>
    <property type="molecule type" value="Genomic_DNA"/>
</dbReference>
<feature type="transmembrane region" description="Helical" evidence="6">
    <location>
        <begin position="137"/>
        <end position="157"/>
    </location>
</feature>